<reference evidence="1" key="1">
    <citation type="submission" date="2021-02" db="EMBL/GenBank/DDBJ databases">
        <authorList>
            <consortium name="DOE Joint Genome Institute"/>
            <person name="Ahrendt S."/>
            <person name="Looney B.P."/>
            <person name="Miyauchi S."/>
            <person name="Morin E."/>
            <person name="Drula E."/>
            <person name="Courty P.E."/>
            <person name="Chicoki N."/>
            <person name="Fauchery L."/>
            <person name="Kohler A."/>
            <person name="Kuo A."/>
            <person name="Labutti K."/>
            <person name="Pangilinan J."/>
            <person name="Lipzen A."/>
            <person name="Riley R."/>
            <person name="Andreopoulos W."/>
            <person name="He G."/>
            <person name="Johnson J."/>
            <person name="Barry K.W."/>
            <person name="Grigoriev I.V."/>
            <person name="Nagy L."/>
            <person name="Hibbett D."/>
            <person name="Henrissat B."/>
            <person name="Matheny P.B."/>
            <person name="Labbe J."/>
            <person name="Martin F."/>
        </authorList>
    </citation>
    <scope>NUCLEOTIDE SEQUENCE</scope>
    <source>
        <strain evidence="1">EC-137</strain>
    </source>
</reference>
<proteinExistence type="predicted"/>
<protein>
    <submittedName>
        <fullName evidence="1">Uncharacterized protein</fullName>
    </submittedName>
</protein>
<name>A0ACB8QEM6_9AGAM</name>
<comment type="caution">
    <text evidence="1">The sequence shown here is derived from an EMBL/GenBank/DDBJ whole genome shotgun (WGS) entry which is preliminary data.</text>
</comment>
<gene>
    <name evidence="1" type="ORF">K488DRAFT_87977</name>
</gene>
<organism evidence="1 2">
    <name type="scientific">Vararia minispora EC-137</name>
    <dbReference type="NCBI Taxonomy" id="1314806"/>
    <lineage>
        <taxon>Eukaryota</taxon>
        <taxon>Fungi</taxon>
        <taxon>Dikarya</taxon>
        <taxon>Basidiomycota</taxon>
        <taxon>Agaricomycotina</taxon>
        <taxon>Agaricomycetes</taxon>
        <taxon>Russulales</taxon>
        <taxon>Lachnocladiaceae</taxon>
        <taxon>Vararia</taxon>
    </lineage>
</organism>
<reference evidence="1" key="2">
    <citation type="journal article" date="2022" name="New Phytol.">
        <title>Evolutionary transition to the ectomycorrhizal habit in the genomes of a hyperdiverse lineage of mushroom-forming fungi.</title>
        <authorList>
            <person name="Looney B."/>
            <person name="Miyauchi S."/>
            <person name="Morin E."/>
            <person name="Drula E."/>
            <person name="Courty P.E."/>
            <person name="Kohler A."/>
            <person name="Kuo A."/>
            <person name="LaButti K."/>
            <person name="Pangilinan J."/>
            <person name="Lipzen A."/>
            <person name="Riley R."/>
            <person name="Andreopoulos W."/>
            <person name="He G."/>
            <person name="Johnson J."/>
            <person name="Nolan M."/>
            <person name="Tritt A."/>
            <person name="Barry K.W."/>
            <person name="Grigoriev I.V."/>
            <person name="Nagy L.G."/>
            <person name="Hibbett D."/>
            <person name="Henrissat B."/>
            <person name="Matheny P.B."/>
            <person name="Labbe J."/>
            <person name="Martin F.M."/>
        </authorList>
    </citation>
    <scope>NUCLEOTIDE SEQUENCE</scope>
    <source>
        <strain evidence="1">EC-137</strain>
    </source>
</reference>
<dbReference type="Proteomes" id="UP000814128">
    <property type="component" value="Unassembled WGS sequence"/>
</dbReference>
<evidence type="ECO:0000313" key="1">
    <source>
        <dbReference type="EMBL" id="KAI0030194.1"/>
    </source>
</evidence>
<evidence type="ECO:0000313" key="2">
    <source>
        <dbReference type="Proteomes" id="UP000814128"/>
    </source>
</evidence>
<keyword evidence="2" id="KW-1185">Reference proteome</keyword>
<dbReference type="EMBL" id="MU273634">
    <property type="protein sequence ID" value="KAI0030194.1"/>
    <property type="molecule type" value="Genomic_DNA"/>
</dbReference>
<accession>A0ACB8QEM6</accession>
<sequence>MALDPTRRHLRVHPRTACRSSPVPLSSLTTAATIADPPPHLPSVLGLPQQQQASGGSVNASTRSSWYCHDRDIREGREGLFVDEAGGEWEREGLGQGLEERLESLMGMNHVGQVTSRA</sequence>